<sequence>MEELIKNLYCPITHLLFNDPVLLVEDDIIYEKDAIVEWFKKHDTSPITRKIISNPTYKSVKPIINMVDQVLKSNPELISEQYFKLLDHTKNDNGFDLIIKEKNFKEIYKYYNFNIIKIIDKYAEILFLDIDITKYIFDNLNNTLFKNFKLEIKNYEKLGTNFNLANINFKDYILQQKIFKPNCHIINLEIINKAIINHDFKILFDYTDYVANCFLDTEIMNNLSMITKEHLKYIIDNLYTIKDRSIIVNFLKNYTSNLNFNLYLEILEYQNELTIEDLEILSENTDNIDLLKFQKMIKNIKYNYELNNKNNEKIQQIITKLPFDYGLMAFGTLIMNYVSVRGYIKNYEIYKDLINKYPLHFYVSSYGYNTGTINDFIDINQNIIDLGEKYHVIKITQNDPDIKTRLIINFLNTYTISNMPFTWILIYIYYNDLITNKQLNDEKTIEILNTSYSDTFLKICINNKINLVHNKFNIFKKYIDIYKHYEYVCNNIKIVKIFIDDYTNANIDYEQKIKITTFLLNNLCLLTYETCNKLLSLYGNHMPKIIFINLLKYYRCHAKYDDLIENVMNITFNKIVINDVNNLDNNNVNNNVDNNKNNCNNNVNNNDIMSNNNIIDIIDNINNINNVECNMIVKNHRNIDINNYQDPIIKSNIYINILNFMTNHKYQKTQDTDILINSINISNSAKDLLKKYVLEDFTFGNLHIKYSELLTSMLYYIMNQNNKDQLLKILDQEIIDTRNQNSDYIFTKTINVLSSCI</sequence>
<protein>
    <recommendedName>
        <fullName evidence="1">U-box domain-containing protein</fullName>
    </recommendedName>
</protein>
<name>A0A1V0SFJ5_9VIRU</name>
<organism evidence="2">
    <name type="scientific">Hokovirus HKV1</name>
    <dbReference type="NCBI Taxonomy" id="1977638"/>
    <lineage>
        <taxon>Viruses</taxon>
        <taxon>Varidnaviria</taxon>
        <taxon>Bamfordvirae</taxon>
        <taxon>Nucleocytoviricota</taxon>
        <taxon>Megaviricetes</taxon>
        <taxon>Imitervirales</taxon>
        <taxon>Mimiviridae</taxon>
        <taxon>Klosneuvirinae</taxon>
        <taxon>Hokovirus</taxon>
    </lineage>
</organism>
<dbReference type="SUPFAM" id="SSF57850">
    <property type="entry name" value="RING/U-box"/>
    <property type="match status" value="1"/>
</dbReference>
<dbReference type="Pfam" id="PF04564">
    <property type="entry name" value="U-box"/>
    <property type="match status" value="1"/>
</dbReference>
<dbReference type="Gene3D" id="3.30.40.10">
    <property type="entry name" value="Zinc/RING finger domain, C3HC4 (zinc finger)"/>
    <property type="match status" value="1"/>
</dbReference>
<dbReference type="GO" id="GO:0016567">
    <property type="term" value="P:protein ubiquitination"/>
    <property type="evidence" value="ECO:0007669"/>
    <property type="project" value="InterPro"/>
</dbReference>
<proteinExistence type="predicted"/>
<feature type="domain" description="U-box" evidence="1">
    <location>
        <begin position="7"/>
        <end position="78"/>
    </location>
</feature>
<gene>
    <name evidence="2" type="ORF">Hokovirus_1_293</name>
</gene>
<dbReference type="GO" id="GO:0004842">
    <property type="term" value="F:ubiquitin-protein transferase activity"/>
    <property type="evidence" value="ECO:0007669"/>
    <property type="project" value="InterPro"/>
</dbReference>
<reference evidence="2" key="1">
    <citation type="journal article" date="2017" name="Science">
        <title>Giant viruses with an expanded complement of translation system components.</title>
        <authorList>
            <person name="Schulz F."/>
            <person name="Yutin N."/>
            <person name="Ivanova N.N."/>
            <person name="Ortega D.R."/>
            <person name="Lee T.K."/>
            <person name="Vierheilig J."/>
            <person name="Daims H."/>
            <person name="Horn M."/>
            <person name="Wagner M."/>
            <person name="Jensen G.J."/>
            <person name="Kyrpides N.C."/>
            <person name="Koonin E.V."/>
            <person name="Woyke T."/>
        </authorList>
    </citation>
    <scope>NUCLEOTIDE SEQUENCE</scope>
    <source>
        <strain evidence="2">HKV1</strain>
    </source>
</reference>
<dbReference type="SMART" id="SM00504">
    <property type="entry name" value="Ubox"/>
    <property type="match status" value="1"/>
</dbReference>
<evidence type="ECO:0000313" key="2">
    <source>
        <dbReference type="EMBL" id="ARF10414.1"/>
    </source>
</evidence>
<dbReference type="InterPro" id="IPR013083">
    <property type="entry name" value="Znf_RING/FYVE/PHD"/>
</dbReference>
<evidence type="ECO:0000259" key="1">
    <source>
        <dbReference type="SMART" id="SM00504"/>
    </source>
</evidence>
<accession>A0A1V0SFJ5</accession>
<dbReference type="EMBL" id="KY684103">
    <property type="protein sequence ID" value="ARF10414.1"/>
    <property type="molecule type" value="Genomic_DNA"/>
</dbReference>
<dbReference type="InterPro" id="IPR003613">
    <property type="entry name" value="Ubox_domain"/>
</dbReference>